<gene>
    <name evidence="7" type="ORF">RJ640_000850</name>
</gene>
<dbReference type="GO" id="GO:0005634">
    <property type="term" value="C:nucleus"/>
    <property type="evidence" value="ECO:0007669"/>
    <property type="project" value="UniProtKB-SubCell"/>
</dbReference>
<accession>A0AA88U1P6</accession>
<evidence type="ECO:0000256" key="5">
    <source>
        <dbReference type="ARBA" id="ARBA00023242"/>
    </source>
</evidence>
<dbReference type="PROSITE" id="PS50066">
    <property type="entry name" value="MADS_BOX_2"/>
    <property type="match status" value="1"/>
</dbReference>
<comment type="subcellular location">
    <subcellularLocation>
        <location evidence="1">Nucleus</location>
    </subcellularLocation>
</comment>
<dbReference type="Pfam" id="PF00319">
    <property type="entry name" value="SRF-TF"/>
    <property type="match status" value="1"/>
</dbReference>
<evidence type="ECO:0000313" key="8">
    <source>
        <dbReference type="Proteomes" id="UP001187471"/>
    </source>
</evidence>
<feature type="domain" description="MADS-box" evidence="6">
    <location>
        <begin position="26"/>
        <end position="63"/>
    </location>
</feature>
<dbReference type="SUPFAM" id="SSF55455">
    <property type="entry name" value="SRF-like"/>
    <property type="match status" value="1"/>
</dbReference>
<comment type="caution">
    <text evidence="7">The sequence shown here is derived from an EMBL/GenBank/DDBJ whole genome shotgun (WGS) entry which is preliminary data.</text>
</comment>
<dbReference type="GO" id="GO:0003677">
    <property type="term" value="F:DNA binding"/>
    <property type="evidence" value="ECO:0007669"/>
    <property type="project" value="UniProtKB-KW"/>
</dbReference>
<dbReference type="InterPro" id="IPR002100">
    <property type="entry name" value="TF_MADSbox"/>
</dbReference>
<reference evidence="7" key="1">
    <citation type="submission" date="2022-12" db="EMBL/GenBank/DDBJ databases">
        <title>Draft genome assemblies for two species of Escallonia (Escalloniales).</title>
        <authorList>
            <person name="Chanderbali A."/>
            <person name="Dervinis C."/>
            <person name="Anghel I."/>
            <person name="Soltis D."/>
            <person name="Soltis P."/>
            <person name="Zapata F."/>
        </authorList>
    </citation>
    <scope>NUCLEOTIDE SEQUENCE</scope>
    <source>
        <strain evidence="7">UCBG92.1500</strain>
        <tissue evidence="7">Leaf</tissue>
    </source>
</reference>
<keyword evidence="3" id="KW-0238">DNA-binding</keyword>
<proteinExistence type="predicted"/>
<dbReference type="AlphaFoldDB" id="A0AA88U1P6"/>
<keyword evidence="8" id="KW-1185">Reference proteome</keyword>
<dbReference type="Gene3D" id="3.40.1810.10">
    <property type="entry name" value="Transcription factor, MADS-box"/>
    <property type="match status" value="1"/>
</dbReference>
<dbReference type="PRINTS" id="PR00404">
    <property type="entry name" value="MADSDOMAIN"/>
</dbReference>
<dbReference type="EMBL" id="JAVXUO010003218">
    <property type="protein sequence ID" value="KAK2965491.1"/>
    <property type="molecule type" value="Genomic_DNA"/>
</dbReference>
<evidence type="ECO:0000256" key="3">
    <source>
        <dbReference type="ARBA" id="ARBA00023125"/>
    </source>
</evidence>
<protein>
    <recommendedName>
        <fullName evidence="6">MADS-box domain-containing protein</fullName>
    </recommendedName>
</protein>
<evidence type="ECO:0000256" key="1">
    <source>
        <dbReference type="ARBA" id="ARBA00004123"/>
    </source>
</evidence>
<dbReference type="Proteomes" id="UP001187471">
    <property type="component" value="Unassembled WGS sequence"/>
</dbReference>
<dbReference type="InterPro" id="IPR036879">
    <property type="entry name" value="TF_MADSbox_sf"/>
</dbReference>
<evidence type="ECO:0000259" key="6">
    <source>
        <dbReference type="PROSITE" id="PS50066"/>
    </source>
</evidence>
<evidence type="ECO:0000256" key="4">
    <source>
        <dbReference type="ARBA" id="ARBA00023163"/>
    </source>
</evidence>
<feature type="non-terminal residue" evidence="7">
    <location>
        <position position="94"/>
    </location>
</feature>
<keyword evidence="4" id="KW-0804">Transcription</keyword>
<sequence>VSDMDVPAAAMEFQDHSGKISPQRKLGRGNNEIKRIENMKNCQVTFCKRQNGLLKKAYEFFVLGTYRGLYKEFGKFFFRMGEYGVPLNKDSFNY</sequence>
<evidence type="ECO:0000313" key="7">
    <source>
        <dbReference type="EMBL" id="KAK2965491.1"/>
    </source>
</evidence>
<organism evidence="7 8">
    <name type="scientific">Escallonia rubra</name>
    <dbReference type="NCBI Taxonomy" id="112253"/>
    <lineage>
        <taxon>Eukaryota</taxon>
        <taxon>Viridiplantae</taxon>
        <taxon>Streptophyta</taxon>
        <taxon>Embryophyta</taxon>
        <taxon>Tracheophyta</taxon>
        <taxon>Spermatophyta</taxon>
        <taxon>Magnoliopsida</taxon>
        <taxon>eudicotyledons</taxon>
        <taxon>Gunneridae</taxon>
        <taxon>Pentapetalae</taxon>
        <taxon>asterids</taxon>
        <taxon>campanulids</taxon>
        <taxon>Escalloniales</taxon>
        <taxon>Escalloniaceae</taxon>
        <taxon>Escallonia</taxon>
    </lineage>
</organism>
<dbReference type="SMART" id="SM00432">
    <property type="entry name" value="MADS"/>
    <property type="match status" value="1"/>
</dbReference>
<keyword evidence="2" id="KW-0805">Transcription regulation</keyword>
<dbReference type="GO" id="GO:0046983">
    <property type="term" value="F:protein dimerization activity"/>
    <property type="evidence" value="ECO:0007669"/>
    <property type="project" value="InterPro"/>
</dbReference>
<evidence type="ECO:0000256" key="2">
    <source>
        <dbReference type="ARBA" id="ARBA00023015"/>
    </source>
</evidence>
<name>A0AA88U1P6_9ASTE</name>
<keyword evidence="5" id="KW-0539">Nucleus</keyword>